<keyword evidence="3" id="KW-1185">Reference proteome</keyword>
<dbReference type="Gene3D" id="3.90.1520.10">
    <property type="entry name" value="H-NOX domain"/>
    <property type="match status" value="1"/>
</dbReference>
<dbReference type="EMBL" id="CP002961">
    <property type="protein sequence ID" value="AFK04975.1"/>
    <property type="molecule type" value="Genomic_DNA"/>
</dbReference>
<sequence length="179" mass="20624">MKGIVFTEFIEMVEEKFSYSMMDEIIESLNLPSKGIYTSVGTYDHSEMVQLVSSLSVRTQLPVSTLLNDFGKHLLQLFSKKYSHFFVETTNAFDFFERVDHYIHVSVLRLYPDAELPKITTTRISEKQLEMLYHSDRKMSDLAFGLIEATLQYYNESATIEKSNVDESGSLVKFVISKS</sequence>
<dbReference type="Pfam" id="PF07700">
    <property type="entry name" value="HNOB"/>
    <property type="match status" value="1"/>
</dbReference>
<dbReference type="InterPro" id="IPR038158">
    <property type="entry name" value="H-NOX_domain_sf"/>
</dbReference>
<protein>
    <submittedName>
        <fullName evidence="2">Heme NO binding domain protein</fullName>
    </submittedName>
</protein>
<proteinExistence type="predicted"/>
<accession>A0ABM5N615</accession>
<name>A0ABM5N615_EMTOG</name>
<dbReference type="InterPro" id="IPR011644">
    <property type="entry name" value="Heme_NO-bd"/>
</dbReference>
<evidence type="ECO:0000313" key="2">
    <source>
        <dbReference type="EMBL" id="AFK04975.1"/>
    </source>
</evidence>
<gene>
    <name evidence="2" type="ordered locus">Emtol_3849</name>
</gene>
<feature type="domain" description="Heme NO-binding" evidence="1">
    <location>
        <begin position="2"/>
        <end position="161"/>
    </location>
</feature>
<dbReference type="SUPFAM" id="SSF111126">
    <property type="entry name" value="Ligand-binding domain in the NO signalling and Golgi transport"/>
    <property type="match status" value="1"/>
</dbReference>
<dbReference type="RefSeq" id="WP_015030663.1">
    <property type="nucleotide sequence ID" value="NC_018748.1"/>
</dbReference>
<evidence type="ECO:0000259" key="1">
    <source>
        <dbReference type="Pfam" id="PF07700"/>
    </source>
</evidence>
<organism evidence="2 3">
    <name type="scientific">Emticicia oligotrophica (strain DSM 17448 / CIP 109782 / MTCC 6937 / GPTSA100-15)</name>
    <dbReference type="NCBI Taxonomy" id="929562"/>
    <lineage>
        <taxon>Bacteria</taxon>
        <taxon>Pseudomonadati</taxon>
        <taxon>Bacteroidota</taxon>
        <taxon>Cytophagia</taxon>
        <taxon>Cytophagales</taxon>
        <taxon>Leadbetterellaceae</taxon>
        <taxon>Emticicia</taxon>
    </lineage>
</organism>
<reference evidence="2 3" key="1">
    <citation type="submission" date="2011-07" db="EMBL/GenBank/DDBJ databases">
        <title>The complete genome of chromosome of Emticicia oligotrophica DSM 17448.</title>
        <authorList>
            <consortium name="US DOE Joint Genome Institute (JGI-PGF)"/>
            <person name="Lucas S."/>
            <person name="Han J."/>
            <person name="Lapidus A."/>
            <person name="Bruce D."/>
            <person name="Goodwin L."/>
            <person name="Pitluck S."/>
            <person name="Peters L."/>
            <person name="Kyrpides N."/>
            <person name="Mavromatis K."/>
            <person name="Ivanova N."/>
            <person name="Ovchinnikova G."/>
            <person name="Teshima H."/>
            <person name="Detter J.C."/>
            <person name="Tapia R."/>
            <person name="Han C."/>
            <person name="Land M."/>
            <person name="Hauser L."/>
            <person name="Markowitz V."/>
            <person name="Cheng J.-F."/>
            <person name="Hugenholtz P."/>
            <person name="Woyke T."/>
            <person name="Wu D."/>
            <person name="Tindall B."/>
            <person name="Pomrenke H."/>
            <person name="Brambilla E."/>
            <person name="Klenk H.-P."/>
            <person name="Eisen J.A."/>
        </authorList>
    </citation>
    <scope>NUCLEOTIDE SEQUENCE [LARGE SCALE GENOMIC DNA]</scope>
    <source>
        <strain evidence="2 3">DSM 17448</strain>
    </source>
</reference>
<dbReference type="InterPro" id="IPR024096">
    <property type="entry name" value="NO_sig/Golgi_transp_ligand-bd"/>
</dbReference>
<evidence type="ECO:0000313" key="3">
    <source>
        <dbReference type="Proteomes" id="UP000002875"/>
    </source>
</evidence>
<dbReference type="Proteomes" id="UP000002875">
    <property type="component" value="Chromosome"/>
</dbReference>